<keyword evidence="2" id="KW-1185">Reference proteome</keyword>
<dbReference type="OrthoDB" id="4186169at2759"/>
<dbReference type="InterPro" id="IPR027796">
    <property type="entry name" value="OTT_1508_deam-like"/>
</dbReference>
<dbReference type="VEuPathDB" id="FungiDB:AJ78_06143"/>
<organism evidence="1 2">
    <name type="scientific">Emergomyces pasteurianus Ep9510</name>
    <dbReference type="NCBI Taxonomy" id="1447872"/>
    <lineage>
        <taxon>Eukaryota</taxon>
        <taxon>Fungi</taxon>
        <taxon>Dikarya</taxon>
        <taxon>Ascomycota</taxon>
        <taxon>Pezizomycotina</taxon>
        <taxon>Eurotiomycetes</taxon>
        <taxon>Eurotiomycetidae</taxon>
        <taxon>Onygenales</taxon>
        <taxon>Ajellomycetaceae</taxon>
        <taxon>Emergomyces</taxon>
    </lineage>
</organism>
<dbReference type="EMBL" id="LGRN01000303">
    <property type="protein sequence ID" value="OJD13409.1"/>
    <property type="molecule type" value="Genomic_DNA"/>
</dbReference>
<reference evidence="1 2" key="1">
    <citation type="submission" date="2015-07" db="EMBL/GenBank/DDBJ databases">
        <title>Emmonsia species relationships and genome sequence.</title>
        <authorList>
            <consortium name="The Broad Institute Genomics Platform"/>
            <person name="Cuomo C.A."/>
            <person name="Munoz J.F."/>
            <person name="Imamovic A."/>
            <person name="Priest M.E."/>
            <person name="Young S."/>
            <person name="Clay O.K."/>
            <person name="McEwen J.G."/>
        </authorList>
    </citation>
    <scope>NUCLEOTIDE SEQUENCE [LARGE SCALE GENOMIC DNA]</scope>
    <source>
        <strain evidence="1 2">UAMH 9510</strain>
    </source>
</reference>
<dbReference type="Pfam" id="PF14441">
    <property type="entry name" value="OTT_1508_deam"/>
    <property type="match status" value="1"/>
</dbReference>
<dbReference type="AlphaFoldDB" id="A0A1J9PA12"/>
<sequence>MNTQLKDSEGRDKSLELMLNKEFLIRIGEVSSMISDLSLLKFVNLDKLNEADGQTRKLISRRVKKFEALQFAIVQLERFTRSPRFYRILKKTSIEVICVDKPEIPVTLPSDATGWTKVLKSALDTSDYKMNEKSKALISKVLSQSKKRKSKYPVHCECNLLKYFVTTDFHPRPVSYIGVSKLSCAACAAVFAAWNDLHQDHQFKIQESHGK</sequence>
<name>A0A1J9PA12_9EURO</name>
<gene>
    <name evidence="1" type="ORF">AJ78_06143</name>
</gene>
<comment type="caution">
    <text evidence="1">The sequence shown here is derived from an EMBL/GenBank/DDBJ whole genome shotgun (WGS) entry which is preliminary data.</text>
</comment>
<proteinExistence type="predicted"/>
<evidence type="ECO:0000313" key="1">
    <source>
        <dbReference type="EMBL" id="OJD13409.1"/>
    </source>
</evidence>
<accession>A0A1J9PA12</accession>
<protein>
    <submittedName>
        <fullName evidence="1">Uncharacterized protein</fullName>
    </submittedName>
</protein>
<evidence type="ECO:0000313" key="2">
    <source>
        <dbReference type="Proteomes" id="UP000182235"/>
    </source>
</evidence>
<dbReference type="Proteomes" id="UP000182235">
    <property type="component" value="Unassembled WGS sequence"/>
</dbReference>